<dbReference type="InterPro" id="IPR050109">
    <property type="entry name" value="HTH-type_TetR-like_transc_reg"/>
</dbReference>
<keyword evidence="3" id="KW-0804">Transcription</keyword>
<proteinExistence type="predicted"/>
<dbReference type="GO" id="GO:0003700">
    <property type="term" value="F:DNA-binding transcription factor activity"/>
    <property type="evidence" value="ECO:0007669"/>
    <property type="project" value="TreeGrafter"/>
</dbReference>
<dbReference type="Proteomes" id="UP000460318">
    <property type="component" value="Unassembled WGS sequence"/>
</dbReference>
<dbReference type="PANTHER" id="PTHR30055:SF234">
    <property type="entry name" value="HTH-TYPE TRANSCRIPTIONAL REGULATOR BETI"/>
    <property type="match status" value="1"/>
</dbReference>
<dbReference type="InterPro" id="IPR036271">
    <property type="entry name" value="Tet_transcr_reg_TetR-rel_C_sf"/>
</dbReference>
<dbReference type="AlphaFoldDB" id="A0A7X3IL72"/>
<gene>
    <name evidence="6" type="ORF">GRF59_18820</name>
</gene>
<dbReference type="Gene3D" id="1.10.357.10">
    <property type="entry name" value="Tetracycline Repressor, domain 2"/>
    <property type="match status" value="1"/>
</dbReference>
<keyword evidence="1" id="KW-0805">Transcription regulation</keyword>
<dbReference type="RefSeq" id="WP_160499275.1">
    <property type="nucleotide sequence ID" value="NZ_WUBI01000003.1"/>
</dbReference>
<evidence type="ECO:0000256" key="1">
    <source>
        <dbReference type="ARBA" id="ARBA00023015"/>
    </source>
</evidence>
<reference evidence="6 7" key="1">
    <citation type="submission" date="2019-12" db="EMBL/GenBank/DDBJ databases">
        <title>Paenibacillus sp. nov., an endophytic bacterium isolated from the stem of Dendrobium.</title>
        <authorList>
            <person name="Zhao R."/>
        </authorList>
    </citation>
    <scope>NUCLEOTIDE SEQUENCE [LARGE SCALE GENOMIC DNA]</scope>
    <source>
        <strain evidence="6 7">HJL G12</strain>
    </source>
</reference>
<evidence type="ECO:0000256" key="2">
    <source>
        <dbReference type="ARBA" id="ARBA00023125"/>
    </source>
</evidence>
<comment type="caution">
    <text evidence="6">The sequence shown here is derived from an EMBL/GenBank/DDBJ whole genome shotgun (WGS) entry which is preliminary data.</text>
</comment>
<protein>
    <submittedName>
        <fullName evidence="6">TetR family transcriptional regulator</fullName>
    </submittedName>
</protein>
<feature type="DNA-binding region" description="H-T-H motif" evidence="4">
    <location>
        <begin position="37"/>
        <end position="56"/>
    </location>
</feature>
<organism evidence="6 7">
    <name type="scientific">Paenibacillus dendrobii</name>
    <dbReference type="NCBI Taxonomy" id="2691084"/>
    <lineage>
        <taxon>Bacteria</taxon>
        <taxon>Bacillati</taxon>
        <taxon>Bacillota</taxon>
        <taxon>Bacilli</taxon>
        <taxon>Bacillales</taxon>
        <taxon>Paenibacillaceae</taxon>
        <taxon>Paenibacillus</taxon>
    </lineage>
</organism>
<accession>A0A7X3IL72</accession>
<evidence type="ECO:0000313" key="7">
    <source>
        <dbReference type="Proteomes" id="UP000460318"/>
    </source>
</evidence>
<dbReference type="GO" id="GO:0000976">
    <property type="term" value="F:transcription cis-regulatory region binding"/>
    <property type="evidence" value="ECO:0007669"/>
    <property type="project" value="TreeGrafter"/>
</dbReference>
<dbReference type="EMBL" id="WUBI01000003">
    <property type="protein sequence ID" value="MWV45670.1"/>
    <property type="molecule type" value="Genomic_DNA"/>
</dbReference>
<sequence>MKRISKTSRDLQAEERKKQILQGAKELFALHGFHGTSVRTINKHVGITDGLLYHYFPGGKQEILETIFHESQGERMASMDRLIASIHPDLPLEEGLYLFILGMVRTMTGDRDFIQIMFRDSATILSDQKDFMSEMIQQRHQALAEILEKRGKAGEIKEMDYRLAAYQIMSVGITTIFKEVSFIKVMQMDLETYLRKMVHFTVGLWRP</sequence>
<evidence type="ECO:0000259" key="5">
    <source>
        <dbReference type="PROSITE" id="PS50977"/>
    </source>
</evidence>
<name>A0A7X3IL72_9BACL</name>
<dbReference type="SUPFAM" id="SSF46689">
    <property type="entry name" value="Homeodomain-like"/>
    <property type="match status" value="1"/>
</dbReference>
<dbReference type="PANTHER" id="PTHR30055">
    <property type="entry name" value="HTH-TYPE TRANSCRIPTIONAL REGULATOR RUTR"/>
    <property type="match status" value="1"/>
</dbReference>
<dbReference type="Pfam" id="PF00440">
    <property type="entry name" value="TetR_N"/>
    <property type="match status" value="1"/>
</dbReference>
<evidence type="ECO:0000256" key="4">
    <source>
        <dbReference type="PROSITE-ProRule" id="PRU00335"/>
    </source>
</evidence>
<keyword evidence="2 4" id="KW-0238">DNA-binding</keyword>
<evidence type="ECO:0000256" key="3">
    <source>
        <dbReference type="ARBA" id="ARBA00023163"/>
    </source>
</evidence>
<dbReference type="SUPFAM" id="SSF48498">
    <property type="entry name" value="Tetracyclin repressor-like, C-terminal domain"/>
    <property type="match status" value="1"/>
</dbReference>
<feature type="domain" description="HTH tetR-type" evidence="5">
    <location>
        <begin position="14"/>
        <end position="74"/>
    </location>
</feature>
<dbReference type="InterPro" id="IPR009057">
    <property type="entry name" value="Homeodomain-like_sf"/>
</dbReference>
<evidence type="ECO:0000313" key="6">
    <source>
        <dbReference type="EMBL" id="MWV45670.1"/>
    </source>
</evidence>
<dbReference type="PROSITE" id="PS50977">
    <property type="entry name" value="HTH_TETR_2"/>
    <property type="match status" value="1"/>
</dbReference>
<dbReference type="InterPro" id="IPR001647">
    <property type="entry name" value="HTH_TetR"/>
</dbReference>
<keyword evidence="7" id="KW-1185">Reference proteome</keyword>